<evidence type="ECO:0000313" key="11">
    <source>
        <dbReference type="EMBL" id="PSW22199.1"/>
    </source>
</evidence>
<dbReference type="GO" id="GO:0015288">
    <property type="term" value="F:porin activity"/>
    <property type="evidence" value="ECO:0007669"/>
    <property type="project" value="UniProtKB-KW"/>
</dbReference>
<evidence type="ECO:0000256" key="5">
    <source>
        <dbReference type="ARBA" id="ARBA00022692"/>
    </source>
</evidence>
<protein>
    <submittedName>
        <fullName evidence="11">Carbohydrate porin</fullName>
    </submittedName>
</protein>
<dbReference type="RefSeq" id="WP_107271542.1">
    <property type="nucleotide sequence ID" value="NZ_PYMA01000001.1"/>
</dbReference>
<sequence>MKASKALTLSVLTLAISSSYAVATEYDFSMNGYIKAGIIGNSDGNRVDSVGLMPDGKWRLGNEQNTKIELLPTIQMKAENGTIARIRANITHETTCTADWNCEDGDGKDVQFREGYAELTNLDFAPDVTFWAGKRYSSSNYSSHQYDWEFIQYNGTGGGFDNVDLGFARLDAGIYAFTPTSEGSQPPADISDQGYPEDYSIKLWLKQIADTPIDLQVVAHHMNNNVNRVGAAESGIGLTGVYTLGSFYGVADGFSKFVFQYGEGLAAGDSLGKNGWGWANLDDTRSWRVALDGVASKGNWDFATFAFYQSDENYRWWSSDNNGWERSSWAAGIRPYHQITKNFAMQYELGYEYLDDENFMGQNGNGKGGLTKLTIAPTLTFDTGYWNRPQLRFFATYATWDEGVSDALDANYDWGSNAIMPGNYTASGKTDTLNFGIQAEVWF</sequence>
<dbReference type="InterPro" id="IPR050286">
    <property type="entry name" value="G_neg_Bact_CarbUptk_Porin"/>
</dbReference>
<evidence type="ECO:0000256" key="6">
    <source>
        <dbReference type="ARBA" id="ARBA00023065"/>
    </source>
</evidence>
<keyword evidence="10" id="KW-0732">Signal</keyword>
<keyword evidence="5" id="KW-0812">Transmembrane</keyword>
<evidence type="ECO:0000256" key="3">
    <source>
        <dbReference type="ARBA" id="ARBA00022448"/>
    </source>
</evidence>
<reference evidence="11 12" key="1">
    <citation type="submission" date="2018-01" db="EMBL/GenBank/DDBJ databases">
        <title>Whole genome sequencing of Histamine producing bacteria.</title>
        <authorList>
            <person name="Butler K."/>
        </authorList>
    </citation>
    <scope>NUCLEOTIDE SEQUENCE [LARGE SCALE GENOMIC DNA]</scope>
    <source>
        <strain evidence="11 12">DSM 100436</strain>
    </source>
</reference>
<dbReference type="PANTHER" id="PTHR38762:SF1">
    <property type="entry name" value="CRYPTIC OUTER MEMBRANE PORIN BGLH-RELATED"/>
    <property type="match status" value="1"/>
</dbReference>
<gene>
    <name evidence="11" type="ORF">C9I98_02740</name>
</gene>
<proteinExistence type="inferred from homology"/>
<dbReference type="SUPFAM" id="SSF56935">
    <property type="entry name" value="Porins"/>
    <property type="match status" value="1"/>
</dbReference>
<feature type="chain" id="PRO_5015414589" evidence="10">
    <location>
        <begin position="24"/>
        <end position="443"/>
    </location>
</feature>
<evidence type="ECO:0000313" key="12">
    <source>
        <dbReference type="Proteomes" id="UP000241771"/>
    </source>
</evidence>
<evidence type="ECO:0000256" key="10">
    <source>
        <dbReference type="SAM" id="SignalP"/>
    </source>
</evidence>
<dbReference type="GO" id="GO:0046930">
    <property type="term" value="C:pore complex"/>
    <property type="evidence" value="ECO:0007669"/>
    <property type="project" value="UniProtKB-KW"/>
</dbReference>
<organism evidence="11 12">
    <name type="scientific">Photobacterium sanctipauli</name>
    <dbReference type="NCBI Taxonomy" id="1342794"/>
    <lineage>
        <taxon>Bacteria</taxon>
        <taxon>Pseudomonadati</taxon>
        <taxon>Pseudomonadota</taxon>
        <taxon>Gammaproteobacteria</taxon>
        <taxon>Vibrionales</taxon>
        <taxon>Vibrionaceae</taxon>
        <taxon>Photobacterium</taxon>
    </lineage>
</organism>
<evidence type="ECO:0000256" key="2">
    <source>
        <dbReference type="ARBA" id="ARBA00007055"/>
    </source>
</evidence>
<evidence type="ECO:0000256" key="1">
    <source>
        <dbReference type="ARBA" id="ARBA00004571"/>
    </source>
</evidence>
<evidence type="ECO:0000256" key="4">
    <source>
        <dbReference type="ARBA" id="ARBA00022452"/>
    </source>
</evidence>
<dbReference type="InterPro" id="IPR036998">
    <property type="entry name" value="Porin_LamB_sf"/>
</dbReference>
<comment type="caution">
    <text evidence="11">The sequence shown here is derived from an EMBL/GenBank/DDBJ whole genome shotgun (WGS) entry which is preliminary data.</text>
</comment>
<dbReference type="PANTHER" id="PTHR38762">
    <property type="entry name" value="CRYPTIC OUTER MEMBRANE PORIN BGLH-RELATED"/>
    <property type="match status" value="1"/>
</dbReference>
<keyword evidence="3" id="KW-0813">Transport</keyword>
<dbReference type="GO" id="GO:0009279">
    <property type="term" value="C:cell outer membrane"/>
    <property type="evidence" value="ECO:0007669"/>
    <property type="project" value="UniProtKB-SubCell"/>
</dbReference>
<evidence type="ECO:0000256" key="9">
    <source>
        <dbReference type="ARBA" id="ARBA00023237"/>
    </source>
</evidence>
<dbReference type="GO" id="GO:0006811">
    <property type="term" value="P:monoatomic ion transport"/>
    <property type="evidence" value="ECO:0007669"/>
    <property type="project" value="UniProtKB-KW"/>
</dbReference>
<name>A0A2T3P142_9GAMM</name>
<dbReference type="GO" id="GO:0015774">
    <property type="term" value="P:polysaccharide transport"/>
    <property type="evidence" value="ECO:0007669"/>
    <property type="project" value="TreeGrafter"/>
</dbReference>
<keyword evidence="6" id="KW-0406">Ion transport</keyword>
<keyword evidence="8" id="KW-0472">Membrane</keyword>
<comment type="subcellular location">
    <subcellularLocation>
        <location evidence="1">Cell outer membrane</location>
        <topology evidence="1">Multi-pass membrane protein</topology>
    </subcellularLocation>
</comment>
<dbReference type="Proteomes" id="UP000241771">
    <property type="component" value="Unassembled WGS sequence"/>
</dbReference>
<dbReference type="InterPro" id="IPR003192">
    <property type="entry name" value="Porin_LamB"/>
</dbReference>
<evidence type="ECO:0000256" key="7">
    <source>
        <dbReference type="ARBA" id="ARBA00023114"/>
    </source>
</evidence>
<dbReference type="Gene3D" id="2.40.170.10">
    <property type="entry name" value="Porin, LamB type"/>
    <property type="match status" value="1"/>
</dbReference>
<dbReference type="Pfam" id="PF02264">
    <property type="entry name" value="LamB"/>
    <property type="match status" value="1"/>
</dbReference>
<keyword evidence="4" id="KW-1134">Transmembrane beta strand</keyword>
<dbReference type="EMBL" id="PYMA01000001">
    <property type="protein sequence ID" value="PSW22199.1"/>
    <property type="molecule type" value="Genomic_DNA"/>
</dbReference>
<keyword evidence="12" id="KW-1185">Reference proteome</keyword>
<comment type="similarity">
    <text evidence="2">Belongs to the porin LamB (TC 1.B.3) family.</text>
</comment>
<keyword evidence="9" id="KW-0998">Cell outer membrane</keyword>
<evidence type="ECO:0000256" key="8">
    <source>
        <dbReference type="ARBA" id="ARBA00023136"/>
    </source>
</evidence>
<accession>A0A2T3P142</accession>
<dbReference type="AlphaFoldDB" id="A0A2T3P142"/>
<keyword evidence="7" id="KW-0626">Porin</keyword>
<feature type="signal peptide" evidence="10">
    <location>
        <begin position="1"/>
        <end position="23"/>
    </location>
</feature>
<dbReference type="GO" id="GO:0015144">
    <property type="term" value="F:carbohydrate transmembrane transporter activity"/>
    <property type="evidence" value="ECO:0007669"/>
    <property type="project" value="TreeGrafter"/>
</dbReference>